<feature type="signal peptide" evidence="5">
    <location>
        <begin position="1"/>
        <end position="26"/>
    </location>
</feature>
<keyword evidence="7" id="KW-1185">Reference proteome</keyword>
<accession>A0ABP3X152</accession>
<feature type="region of interest" description="Disordered" evidence="4">
    <location>
        <begin position="160"/>
        <end position="186"/>
    </location>
</feature>
<evidence type="ECO:0008006" key="8">
    <source>
        <dbReference type="Google" id="ProtNLM"/>
    </source>
</evidence>
<evidence type="ECO:0000256" key="2">
    <source>
        <dbReference type="ARBA" id="ARBA00022722"/>
    </source>
</evidence>
<proteinExistence type="inferred from homology"/>
<comment type="similarity">
    <text evidence="1">Belongs to the EndA/NucM nuclease family.</text>
</comment>
<sequence length="468" mass="49970">MRQFKSNSSIAGVVVSALLFINPVSAAIPSGYYDSVNTTNYQTLHDSLHEIIDDHQRFPYTSSATDTWDILEQADEDPDNSSKIIDIYKNATYSKAGGGNSYYNREHSWPKSYGFPKDGSSNYPYTDAHHLFLSDSSYNSSRSNKPFADCNSGCSTKTTLANHGRGGGAGDSNTTTGSGATGSWETWDDRKGDSARALMYLAVRYEGGTHSITNKTEPDLILTDNRSLIANSNTGSNLSVAYMGLRSTLIQWHKDDPVDDFERRHNDAVYAHQGNRNPFIDHPEYVACVFEQDCSGLGGGSGGGGGSSPEVWINELHYDNSGSDQGEFVEVAGTANTNLSGWKILAYNGNGGSVYKTTNLSGTISNQQNGFGTKSFSISGLQNGAPDGIALIDDSNNVVQFLSYEGTFTASDGAASGMTSTNIGVSENSSTSVGHSLQLSGSGQSYASFTWQSAANDTPGSLNNGQSF</sequence>
<organism evidence="6 7">
    <name type="scientific">Aliiglaciecola litoralis</name>
    <dbReference type="NCBI Taxonomy" id="582857"/>
    <lineage>
        <taxon>Bacteria</taxon>
        <taxon>Pseudomonadati</taxon>
        <taxon>Pseudomonadota</taxon>
        <taxon>Gammaproteobacteria</taxon>
        <taxon>Alteromonadales</taxon>
        <taxon>Alteromonadaceae</taxon>
        <taxon>Aliiglaciecola</taxon>
    </lineage>
</organism>
<comment type="caution">
    <text evidence="6">The sequence shown here is derived from an EMBL/GenBank/DDBJ whole genome shotgun (WGS) entry which is preliminary data.</text>
</comment>
<reference evidence="7" key="1">
    <citation type="journal article" date="2019" name="Int. J. Syst. Evol. Microbiol.">
        <title>The Global Catalogue of Microorganisms (GCM) 10K type strain sequencing project: providing services to taxonomists for standard genome sequencing and annotation.</title>
        <authorList>
            <consortium name="The Broad Institute Genomics Platform"/>
            <consortium name="The Broad Institute Genome Sequencing Center for Infectious Disease"/>
            <person name="Wu L."/>
            <person name="Ma J."/>
        </authorList>
    </citation>
    <scope>NUCLEOTIDE SEQUENCE [LARGE SCALE GENOMIC DNA]</scope>
    <source>
        <strain evidence="7">JCM 15896</strain>
    </source>
</reference>
<name>A0ABP3X152_9ALTE</name>
<dbReference type="PANTHER" id="PTHR33607:SF2">
    <property type="entry name" value="ENDONUCLEASE-1"/>
    <property type="match status" value="1"/>
</dbReference>
<dbReference type="Proteomes" id="UP001500359">
    <property type="component" value="Unassembled WGS sequence"/>
</dbReference>
<keyword evidence="5" id="KW-0732">Signal</keyword>
<keyword evidence="2" id="KW-0540">Nuclease</keyword>
<dbReference type="InterPro" id="IPR007346">
    <property type="entry name" value="Endonuclease-I"/>
</dbReference>
<evidence type="ECO:0000256" key="3">
    <source>
        <dbReference type="ARBA" id="ARBA00022801"/>
    </source>
</evidence>
<dbReference type="PANTHER" id="PTHR33607">
    <property type="entry name" value="ENDONUCLEASE-1"/>
    <property type="match status" value="1"/>
</dbReference>
<dbReference type="SUPFAM" id="SSF54060">
    <property type="entry name" value="His-Me finger endonucleases"/>
    <property type="match status" value="1"/>
</dbReference>
<evidence type="ECO:0000256" key="5">
    <source>
        <dbReference type="SAM" id="SignalP"/>
    </source>
</evidence>
<evidence type="ECO:0000313" key="6">
    <source>
        <dbReference type="EMBL" id="GAA0858911.1"/>
    </source>
</evidence>
<dbReference type="RefSeq" id="WP_343861469.1">
    <property type="nucleotide sequence ID" value="NZ_BAAAFD010000010.1"/>
</dbReference>
<evidence type="ECO:0000256" key="1">
    <source>
        <dbReference type="ARBA" id="ARBA00006429"/>
    </source>
</evidence>
<keyword evidence="3" id="KW-0378">Hydrolase</keyword>
<dbReference type="EMBL" id="BAAAFD010000010">
    <property type="protein sequence ID" value="GAA0858911.1"/>
    <property type="molecule type" value="Genomic_DNA"/>
</dbReference>
<dbReference type="Pfam" id="PF04231">
    <property type="entry name" value="Endonuclease_1"/>
    <property type="match status" value="1"/>
</dbReference>
<feature type="compositionally biased region" description="Low complexity" evidence="4">
    <location>
        <begin position="171"/>
        <end position="183"/>
    </location>
</feature>
<feature type="chain" id="PRO_5046338056" description="Endonuclease I" evidence="5">
    <location>
        <begin position="27"/>
        <end position="468"/>
    </location>
</feature>
<protein>
    <recommendedName>
        <fullName evidence="8">Endonuclease I</fullName>
    </recommendedName>
</protein>
<gene>
    <name evidence="6" type="ORF">GCM10009114_30310</name>
</gene>
<evidence type="ECO:0000256" key="4">
    <source>
        <dbReference type="SAM" id="MobiDB-lite"/>
    </source>
</evidence>
<dbReference type="InterPro" id="IPR044925">
    <property type="entry name" value="His-Me_finger_sf"/>
</dbReference>
<evidence type="ECO:0000313" key="7">
    <source>
        <dbReference type="Proteomes" id="UP001500359"/>
    </source>
</evidence>